<evidence type="ECO:0000256" key="1">
    <source>
        <dbReference type="ARBA" id="ARBA00007894"/>
    </source>
</evidence>
<dbReference type="InterPro" id="IPR033910">
    <property type="entry name" value="GluRS_core"/>
</dbReference>
<dbReference type="PANTHER" id="PTHR43311">
    <property type="entry name" value="GLUTAMATE--TRNA LIGASE"/>
    <property type="match status" value="1"/>
</dbReference>
<comment type="caution">
    <text evidence="10">The sequence shown here is derived from an EMBL/GenBank/DDBJ whole genome shotgun (WGS) entry which is preliminary data.</text>
</comment>
<evidence type="ECO:0000256" key="3">
    <source>
        <dbReference type="ARBA" id="ARBA00022741"/>
    </source>
</evidence>
<keyword evidence="5 7" id="KW-0648">Protein biosynthesis</keyword>
<dbReference type="InterPro" id="IPR008925">
    <property type="entry name" value="aa_tRNA-synth_I_cd-bd_sf"/>
</dbReference>
<evidence type="ECO:0000259" key="8">
    <source>
        <dbReference type="Pfam" id="PF00749"/>
    </source>
</evidence>
<dbReference type="InterPro" id="IPR000924">
    <property type="entry name" value="Glu/Gln-tRNA-synth"/>
</dbReference>
<dbReference type="InterPro" id="IPR049940">
    <property type="entry name" value="GluQ/Sye"/>
</dbReference>
<keyword evidence="6 7" id="KW-0030">Aminoacyl-tRNA synthetase</keyword>
<dbReference type="SUPFAM" id="SSF52374">
    <property type="entry name" value="Nucleotidylyl transferase"/>
    <property type="match status" value="1"/>
</dbReference>
<comment type="function">
    <text evidence="7">Catalyzes the attachment of glutamate to tRNA(Glu) in a two-step reaction: glutamate is first activated by ATP to form Glu-AMP and then transferred to the acceptor end of tRNA(Glu).</text>
</comment>
<dbReference type="PANTHER" id="PTHR43311:SF2">
    <property type="entry name" value="GLUTAMATE--TRNA LIGASE, MITOCHONDRIAL-RELATED"/>
    <property type="match status" value="1"/>
</dbReference>
<dbReference type="GO" id="GO:0008270">
    <property type="term" value="F:zinc ion binding"/>
    <property type="evidence" value="ECO:0007669"/>
    <property type="project" value="InterPro"/>
</dbReference>
<organism evidence="10 11">
    <name type="scientific">Candidatus Yanofskybacteria bacterium RIFCSPHIGHO2_02_FULL_38_22b</name>
    <dbReference type="NCBI Taxonomy" id="1802673"/>
    <lineage>
        <taxon>Bacteria</taxon>
        <taxon>Candidatus Yanofskyibacteriota</taxon>
    </lineage>
</organism>
<dbReference type="GO" id="GO:0005829">
    <property type="term" value="C:cytosol"/>
    <property type="evidence" value="ECO:0007669"/>
    <property type="project" value="TreeGrafter"/>
</dbReference>
<comment type="subunit">
    <text evidence="7">Monomer.</text>
</comment>
<evidence type="ECO:0000313" key="11">
    <source>
        <dbReference type="Proteomes" id="UP000176834"/>
    </source>
</evidence>
<comment type="catalytic activity">
    <reaction evidence="7">
        <text>tRNA(Glu) + L-glutamate + ATP = L-glutamyl-tRNA(Glu) + AMP + diphosphate</text>
        <dbReference type="Rhea" id="RHEA:23540"/>
        <dbReference type="Rhea" id="RHEA-COMP:9663"/>
        <dbReference type="Rhea" id="RHEA-COMP:9680"/>
        <dbReference type="ChEBI" id="CHEBI:29985"/>
        <dbReference type="ChEBI" id="CHEBI:30616"/>
        <dbReference type="ChEBI" id="CHEBI:33019"/>
        <dbReference type="ChEBI" id="CHEBI:78442"/>
        <dbReference type="ChEBI" id="CHEBI:78520"/>
        <dbReference type="ChEBI" id="CHEBI:456215"/>
        <dbReference type="EC" id="6.1.1.17"/>
    </reaction>
</comment>
<dbReference type="InterPro" id="IPR014729">
    <property type="entry name" value="Rossmann-like_a/b/a_fold"/>
</dbReference>
<dbReference type="EMBL" id="MGJN01000007">
    <property type="protein sequence ID" value="OGN07314.1"/>
    <property type="molecule type" value="Genomic_DNA"/>
</dbReference>
<dbReference type="Gene3D" id="1.10.10.350">
    <property type="match status" value="1"/>
</dbReference>
<name>A0A1F8F2F2_9BACT</name>
<dbReference type="Gene3D" id="3.40.50.620">
    <property type="entry name" value="HUPs"/>
    <property type="match status" value="1"/>
</dbReference>
<dbReference type="GO" id="GO:0005524">
    <property type="term" value="F:ATP binding"/>
    <property type="evidence" value="ECO:0007669"/>
    <property type="project" value="UniProtKB-UniRule"/>
</dbReference>
<dbReference type="Pfam" id="PF19269">
    <property type="entry name" value="Anticodon_2"/>
    <property type="match status" value="1"/>
</dbReference>
<dbReference type="AlphaFoldDB" id="A0A1F8F2F2"/>
<accession>A0A1F8F2F2</accession>
<evidence type="ECO:0000313" key="10">
    <source>
        <dbReference type="EMBL" id="OGN07314.1"/>
    </source>
</evidence>
<evidence type="ECO:0000256" key="2">
    <source>
        <dbReference type="ARBA" id="ARBA00022598"/>
    </source>
</evidence>
<dbReference type="GO" id="GO:0000049">
    <property type="term" value="F:tRNA binding"/>
    <property type="evidence" value="ECO:0007669"/>
    <property type="project" value="InterPro"/>
</dbReference>
<keyword evidence="2 7" id="KW-0436">Ligase</keyword>
<dbReference type="PRINTS" id="PR00987">
    <property type="entry name" value="TRNASYNTHGLU"/>
</dbReference>
<comment type="subcellular location">
    <subcellularLocation>
        <location evidence="7">Cytoplasm</location>
    </subcellularLocation>
</comment>
<keyword evidence="3 7" id="KW-0547">Nucleotide-binding</keyword>
<keyword evidence="7" id="KW-0963">Cytoplasm</keyword>
<feature type="short sequence motif" description="'HIGH' region" evidence="7">
    <location>
        <begin position="9"/>
        <end position="19"/>
    </location>
</feature>
<sequence>MKIKVRFPPSPTGNLHVGTTRTMIYNWLFAKQNKGEIVMRLEDTDTERSNKEFEADIMNSLKWLGLDWDGPVYRQSERTKLYRKYLEEFLVNKKAFWCNHSKEELEVENKNQIEAKEPPRHVCSHKQDNLETGVVIRVSVDSNSDRTISFNDRVKGKIEFKESLLGDFAIARNLDSALYHFAVVIDDIDMEISHIIRGDDHISNTPKHILIYEALDKPLPIFAHIPLVLGTDRSKLSKRHGATAVSAYKNDYLPEALFNFLGFLGYTFSKDIISKEEMVAEFELEKVHQSGAVFDIKKLDWINSQYIKKLPPEEFKKLANVPELPDEAVLIVTERLEKLSDIQNFNYLWEKPKYEKDVLQWKEMKPEEIQNSLLQSSFCAGVEIKKLGSKLDEIAKDNFGGDRGAVYWPLRVALSGKKKSPDPIEIIKILGPKETKERINEAKKKLES</sequence>
<dbReference type="InterPro" id="IPR020058">
    <property type="entry name" value="Glu/Gln-tRNA-synth_Ib_cat-dom"/>
</dbReference>
<dbReference type="NCBIfam" id="TIGR00464">
    <property type="entry name" value="gltX_bact"/>
    <property type="match status" value="1"/>
</dbReference>
<dbReference type="SUPFAM" id="SSF48163">
    <property type="entry name" value="An anticodon-binding domain of class I aminoacyl-tRNA synthetases"/>
    <property type="match status" value="1"/>
</dbReference>
<protein>
    <recommendedName>
        <fullName evidence="7">Glutamate--tRNA ligase</fullName>
        <ecNumber evidence="7">6.1.1.17</ecNumber>
    </recommendedName>
    <alternativeName>
        <fullName evidence="7">Glutamyl-tRNA synthetase</fullName>
        <shortName evidence="7">GluRS</shortName>
    </alternativeName>
</protein>
<dbReference type="GO" id="GO:0004818">
    <property type="term" value="F:glutamate-tRNA ligase activity"/>
    <property type="evidence" value="ECO:0007669"/>
    <property type="project" value="UniProtKB-UniRule"/>
</dbReference>
<feature type="short sequence motif" description="'KMSKS' region" evidence="7">
    <location>
        <begin position="235"/>
        <end position="239"/>
    </location>
</feature>
<evidence type="ECO:0000256" key="5">
    <source>
        <dbReference type="ARBA" id="ARBA00022917"/>
    </source>
</evidence>
<comment type="similarity">
    <text evidence="1 7">Belongs to the class-I aminoacyl-tRNA synthetase family. Glutamate--tRNA ligase type 1 subfamily.</text>
</comment>
<gene>
    <name evidence="7" type="primary">gltX</name>
    <name evidence="10" type="ORF">A3B86_00990</name>
</gene>
<dbReference type="HAMAP" id="MF_00022">
    <property type="entry name" value="Glu_tRNA_synth_type1"/>
    <property type="match status" value="1"/>
</dbReference>
<keyword evidence="4 7" id="KW-0067">ATP-binding</keyword>
<dbReference type="CDD" id="cd00808">
    <property type="entry name" value="GluRS_core"/>
    <property type="match status" value="1"/>
</dbReference>
<dbReference type="PROSITE" id="PS00178">
    <property type="entry name" value="AA_TRNA_LIGASE_I"/>
    <property type="match status" value="1"/>
</dbReference>
<dbReference type="InterPro" id="IPR020751">
    <property type="entry name" value="aa-tRNA-synth_I_codon-bd_sub2"/>
</dbReference>
<evidence type="ECO:0000259" key="9">
    <source>
        <dbReference type="Pfam" id="PF19269"/>
    </source>
</evidence>
<dbReference type="InterPro" id="IPR001412">
    <property type="entry name" value="aa-tRNA-synth_I_CS"/>
</dbReference>
<comment type="caution">
    <text evidence="7">Lacks conserved residue(s) required for the propagation of feature annotation.</text>
</comment>
<dbReference type="GO" id="GO:0006424">
    <property type="term" value="P:glutamyl-tRNA aminoacylation"/>
    <property type="evidence" value="ECO:0007669"/>
    <property type="project" value="UniProtKB-UniRule"/>
</dbReference>
<feature type="domain" description="Glutamyl/glutaminyl-tRNA synthetase class Ib catalytic" evidence="8">
    <location>
        <begin position="2"/>
        <end position="301"/>
    </location>
</feature>
<evidence type="ECO:0000256" key="7">
    <source>
        <dbReference type="HAMAP-Rule" id="MF_00022"/>
    </source>
</evidence>
<evidence type="ECO:0000256" key="4">
    <source>
        <dbReference type="ARBA" id="ARBA00022840"/>
    </source>
</evidence>
<dbReference type="InterPro" id="IPR045462">
    <property type="entry name" value="aa-tRNA-synth_I_cd-bd"/>
</dbReference>
<reference evidence="10 11" key="1">
    <citation type="journal article" date="2016" name="Nat. Commun.">
        <title>Thousands of microbial genomes shed light on interconnected biogeochemical processes in an aquifer system.</title>
        <authorList>
            <person name="Anantharaman K."/>
            <person name="Brown C.T."/>
            <person name="Hug L.A."/>
            <person name="Sharon I."/>
            <person name="Castelle C.J."/>
            <person name="Probst A.J."/>
            <person name="Thomas B.C."/>
            <person name="Singh A."/>
            <person name="Wilkins M.J."/>
            <person name="Karaoz U."/>
            <person name="Brodie E.L."/>
            <person name="Williams K.H."/>
            <person name="Hubbard S.S."/>
            <person name="Banfield J.F."/>
        </authorList>
    </citation>
    <scope>NUCLEOTIDE SEQUENCE [LARGE SCALE GENOMIC DNA]</scope>
</reference>
<feature type="domain" description="Aminoacyl-tRNA synthetase class I anticodon-binding" evidence="9">
    <location>
        <begin position="318"/>
        <end position="442"/>
    </location>
</feature>
<feature type="binding site" evidence="7">
    <location>
        <position position="238"/>
    </location>
    <ligand>
        <name>ATP</name>
        <dbReference type="ChEBI" id="CHEBI:30616"/>
    </ligand>
</feature>
<dbReference type="Proteomes" id="UP000176834">
    <property type="component" value="Unassembled WGS sequence"/>
</dbReference>
<evidence type="ECO:0000256" key="6">
    <source>
        <dbReference type="ARBA" id="ARBA00023146"/>
    </source>
</evidence>
<proteinExistence type="inferred from homology"/>
<dbReference type="EC" id="6.1.1.17" evidence="7"/>
<dbReference type="Pfam" id="PF00749">
    <property type="entry name" value="tRNA-synt_1c"/>
    <property type="match status" value="1"/>
</dbReference>
<dbReference type="InterPro" id="IPR004527">
    <property type="entry name" value="Glu-tRNA-ligase_bac/mito"/>
</dbReference>